<keyword evidence="2" id="KW-1185">Reference proteome</keyword>
<dbReference type="AlphaFoldDB" id="A0A1B7HPT6"/>
<evidence type="ECO:0000313" key="1">
    <source>
        <dbReference type="EMBL" id="OAT17650.1"/>
    </source>
</evidence>
<sequence>MGRSAQSFVNETQIAAEFLEGKESLTAGMAVHIADLMGGTP</sequence>
<organism evidence="1 2">
    <name type="scientific">Buttiauxella noackiae ATCC 51607</name>
    <dbReference type="NCBI Taxonomy" id="1354255"/>
    <lineage>
        <taxon>Bacteria</taxon>
        <taxon>Pseudomonadati</taxon>
        <taxon>Pseudomonadota</taxon>
        <taxon>Gammaproteobacteria</taxon>
        <taxon>Enterobacterales</taxon>
        <taxon>Enterobacteriaceae</taxon>
        <taxon>Buttiauxella</taxon>
    </lineage>
</organism>
<gene>
    <name evidence="1" type="ORF">M979_2145</name>
</gene>
<name>A0A1B7HPT6_9ENTR</name>
<dbReference type="PATRIC" id="fig|1354255.3.peg.2222"/>
<accession>A0A1B7HPT6</accession>
<reference evidence="1 2" key="1">
    <citation type="submission" date="2016-04" db="EMBL/GenBank/DDBJ databases">
        <title>ATOL: Assembling a taxonomically balanced genome-scale reconstruction of the evolutionary history of the Enterobacteriaceae.</title>
        <authorList>
            <person name="Plunkett G.III."/>
            <person name="Neeno-Eckwall E.C."/>
            <person name="Glasner J.D."/>
            <person name="Perna N.T."/>
        </authorList>
    </citation>
    <scope>NUCLEOTIDE SEQUENCE [LARGE SCALE GENOMIC DNA]</scope>
    <source>
        <strain evidence="1 2">ATCC 51607</strain>
    </source>
</reference>
<evidence type="ECO:0000313" key="2">
    <source>
        <dbReference type="Proteomes" id="UP000078286"/>
    </source>
</evidence>
<proteinExistence type="predicted"/>
<dbReference type="Proteomes" id="UP000078286">
    <property type="component" value="Unassembled WGS sequence"/>
</dbReference>
<comment type="caution">
    <text evidence="1">The sequence shown here is derived from an EMBL/GenBank/DDBJ whole genome shotgun (WGS) entry which is preliminary data.</text>
</comment>
<dbReference type="EMBL" id="LXEO01000025">
    <property type="protein sequence ID" value="OAT17650.1"/>
    <property type="molecule type" value="Genomic_DNA"/>
</dbReference>
<protein>
    <submittedName>
        <fullName evidence="1">Uncharacterized protein</fullName>
    </submittedName>
</protein>